<evidence type="ECO:0000256" key="4">
    <source>
        <dbReference type="ARBA" id="ARBA00023157"/>
    </source>
</evidence>
<dbReference type="PANTHER" id="PTHR33938">
    <property type="entry name" value="FERULOYL ESTERASE B-RELATED"/>
    <property type="match status" value="1"/>
</dbReference>
<keyword evidence="3 6" id="KW-0378">Hydrolase</keyword>
<dbReference type="PROSITE" id="PS51257">
    <property type="entry name" value="PROKAR_LIPOPROTEIN"/>
    <property type="match status" value="1"/>
</dbReference>
<name>A0A7V8NMW3_9BACT</name>
<keyword evidence="2 5" id="KW-0732">Signal</keyword>
<keyword evidence="4" id="KW-1015">Disulfide bond</keyword>
<evidence type="ECO:0000313" key="7">
    <source>
        <dbReference type="Proteomes" id="UP000567293"/>
    </source>
</evidence>
<evidence type="ECO:0000256" key="5">
    <source>
        <dbReference type="SAM" id="SignalP"/>
    </source>
</evidence>
<evidence type="ECO:0000256" key="1">
    <source>
        <dbReference type="ARBA" id="ARBA00022487"/>
    </source>
</evidence>
<dbReference type="Pfam" id="PF07519">
    <property type="entry name" value="Tannase"/>
    <property type="match status" value="1"/>
</dbReference>
<feature type="chain" id="PRO_5031572767" evidence="5">
    <location>
        <begin position="26"/>
        <end position="194"/>
    </location>
</feature>
<gene>
    <name evidence="6" type="ORF">HRJ53_04325</name>
</gene>
<sequence length="194" mass="20331">MSKRDVVTGLAISLASVTYVPCVHAAGQSCEQLAQLNLPNTKVTSAETVAAGAFTPPANRMPSLANFYKELPAFCRLKAVATPSADSDIKIEVWLPTSGWNGKFRGQGNGGFAGEIDYRSLGQSISQGYAAAATDTGHAASGTDARWALGHPEKITDFAYRAIHEMTAVRAAGEVGVLRRVAVEGFHGSFTDGG</sequence>
<keyword evidence="7" id="KW-1185">Reference proteome</keyword>
<dbReference type="GO" id="GO:0052689">
    <property type="term" value="F:carboxylic ester hydrolase activity"/>
    <property type="evidence" value="ECO:0007669"/>
    <property type="project" value="UniProtKB-KW"/>
</dbReference>
<accession>A0A7V8NMW3</accession>
<evidence type="ECO:0000256" key="3">
    <source>
        <dbReference type="ARBA" id="ARBA00022801"/>
    </source>
</evidence>
<protein>
    <submittedName>
        <fullName evidence="6">Tannase/feruloyl esterase family alpha/beta hydrolase</fullName>
    </submittedName>
</protein>
<reference evidence="6" key="1">
    <citation type="submission" date="2020-06" db="EMBL/GenBank/DDBJ databases">
        <title>Legume-microbial interactions unlock mineral nutrients during tropical forest succession.</title>
        <authorList>
            <person name="Epihov D.Z."/>
        </authorList>
    </citation>
    <scope>NUCLEOTIDE SEQUENCE [LARGE SCALE GENOMIC DNA]</scope>
    <source>
        <strain evidence="6">Pan2503</strain>
    </source>
</reference>
<dbReference type="PANTHER" id="PTHR33938:SF15">
    <property type="entry name" value="FERULOYL ESTERASE B-RELATED"/>
    <property type="match status" value="1"/>
</dbReference>
<dbReference type="EMBL" id="JACDQQ010000419">
    <property type="protein sequence ID" value="MBA0084201.1"/>
    <property type="molecule type" value="Genomic_DNA"/>
</dbReference>
<keyword evidence="1" id="KW-0719">Serine esterase</keyword>
<proteinExistence type="predicted"/>
<evidence type="ECO:0000256" key="2">
    <source>
        <dbReference type="ARBA" id="ARBA00022729"/>
    </source>
</evidence>
<feature type="signal peptide" evidence="5">
    <location>
        <begin position="1"/>
        <end position="25"/>
    </location>
</feature>
<feature type="non-terminal residue" evidence="6">
    <location>
        <position position="194"/>
    </location>
</feature>
<dbReference type="Proteomes" id="UP000567293">
    <property type="component" value="Unassembled WGS sequence"/>
</dbReference>
<evidence type="ECO:0000313" key="6">
    <source>
        <dbReference type="EMBL" id="MBA0084201.1"/>
    </source>
</evidence>
<organism evidence="6 7">
    <name type="scientific">Candidatus Acidiferrum panamense</name>
    <dbReference type="NCBI Taxonomy" id="2741543"/>
    <lineage>
        <taxon>Bacteria</taxon>
        <taxon>Pseudomonadati</taxon>
        <taxon>Acidobacteriota</taxon>
        <taxon>Terriglobia</taxon>
        <taxon>Candidatus Acidiferrales</taxon>
        <taxon>Candidatus Acidiferrum</taxon>
    </lineage>
</organism>
<dbReference type="InterPro" id="IPR011118">
    <property type="entry name" value="Tannase/feruloyl_esterase"/>
</dbReference>
<dbReference type="AlphaFoldDB" id="A0A7V8NMW3"/>
<comment type="caution">
    <text evidence="6">The sequence shown here is derived from an EMBL/GenBank/DDBJ whole genome shotgun (WGS) entry which is preliminary data.</text>
</comment>